<keyword evidence="2" id="KW-1185">Reference proteome</keyword>
<dbReference type="OrthoDB" id="5072148at2759"/>
<proteinExistence type="predicted"/>
<sequence length="366" mass="40962">MPKARPSSLTGVLASGDLVPESQSYGQAPSGAVTSPITEESLNVDADLSTADNLEDDYFRESGALELVTACEKQLALSAYTPSTSRNIARFQERILAIVSELIDYPRQLPFPSYKQLPRDRRAMSTAFYTIFNTSSASSITNLLLPTVPTQVQDLFGKVSPKCDDLLGLPEPTALEKTRWMVYFDGTVRWETEDHPDDPFIRRRTGVIVRRGKYVGSSVDYRGGGVRLNRHVSAAKTKTSLEKKQLHHQELCREGTEANLRILASFDRDPRYKPYVPLLETIFMALIGTFAGRELPGRYNPKPCYDLYDRIRDRAKIPDIDGDGLNKALSIHQGMVGQAVSRQTFVCINQEIRWDRGDVKLAIDIS</sequence>
<protein>
    <submittedName>
        <fullName evidence="1">Uncharacterized protein</fullName>
    </submittedName>
</protein>
<dbReference type="EMBL" id="JABFAI010000011">
    <property type="protein sequence ID" value="KAF4960937.1"/>
    <property type="molecule type" value="Genomic_DNA"/>
</dbReference>
<dbReference type="AlphaFoldDB" id="A0A8H4TN72"/>
<comment type="caution">
    <text evidence="1">The sequence shown here is derived from an EMBL/GenBank/DDBJ whole genome shotgun (WGS) entry which is preliminary data.</text>
</comment>
<reference evidence="1" key="1">
    <citation type="journal article" date="2020" name="BMC Genomics">
        <title>Correction to: Identification and distribution of gene clusters required for synthesis of sphingolipid metabolism inhibitors in diverse species of the filamentous fungus Fusarium.</title>
        <authorList>
            <person name="Kim H.S."/>
            <person name="Lohmar J.M."/>
            <person name="Busman M."/>
            <person name="Brown D.W."/>
            <person name="Naumann T.A."/>
            <person name="Divon H.H."/>
            <person name="Lysoe E."/>
            <person name="Uhlig S."/>
            <person name="Proctor R.H."/>
        </authorList>
    </citation>
    <scope>NUCLEOTIDE SEQUENCE</scope>
    <source>
        <strain evidence="1">NRRL 45417</strain>
    </source>
</reference>
<gene>
    <name evidence="1" type="ORF">FGADI_587</name>
</gene>
<accession>A0A8H4TN72</accession>
<organism evidence="1 2">
    <name type="scientific">Fusarium gaditjirri</name>
    <dbReference type="NCBI Taxonomy" id="282569"/>
    <lineage>
        <taxon>Eukaryota</taxon>
        <taxon>Fungi</taxon>
        <taxon>Dikarya</taxon>
        <taxon>Ascomycota</taxon>
        <taxon>Pezizomycotina</taxon>
        <taxon>Sordariomycetes</taxon>
        <taxon>Hypocreomycetidae</taxon>
        <taxon>Hypocreales</taxon>
        <taxon>Nectriaceae</taxon>
        <taxon>Fusarium</taxon>
        <taxon>Fusarium nisikadoi species complex</taxon>
    </lineage>
</organism>
<name>A0A8H4TN72_9HYPO</name>
<dbReference type="Proteomes" id="UP000604273">
    <property type="component" value="Unassembled WGS sequence"/>
</dbReference>
<evidence type="ECO:0000313" key="2">
    <source>
        <dbReference type="Proteomes" id="UP000604273"/>
    </source>
</evidence>
<evidence type="ECO:0000313" key="1">
    <source>
        <dbReference type="EMBL" id="KAF4960937.1"/>
    </source>
</evidence>
<reference evidence="1" key="2">
    <citation type="submission" date="2020-05" db="EMBL/GenBank/DDBJ databases">
        <authorList>
            <person name="Kim H.-S."/>
            <person name="Proctor R.H."/>
            <person name="Brown D.W."/>
        </authorList>
    </citation>
    <scope>NUCLEOTIDE SEQUENCE</scope>
    <source>
        <strain evidence="1">NRRL 45417</strain>
    </source>
</reference>